<name>A0ABN1JJC1_9FLAO</name>
<feature type="transmembrane region" description="Helical" evidence="6">
    <location>
        <begin position="226"/>
        <end position="248"/>
    </location>
</feature>
<feature type="transmembrane region" description="Helical" evidence="6">
    <location>
        <begin position="431"/>
        <end position="449"/>
    </location>
</feature>
<dbReference type="InterPro" id="IPR050833">
    <property type="entry name" value="Poly_Biosynth_Transport"/>
</dbReference>
<protein>
    <submittedName>
        <fullName evidence="7">O-antigen translocase</fullName>
    </submittedName>
</protein>
<evidence type="ECO:0000313" key="7">
    <source>
        <dbReference type="EMBL" id="GAA0741002.1"/>
    </source>
</evidence>
<gene>
    <name evidence="7" type="ORF">GCM10009431_11720</name>
</gene>
<reference evidence="7 8" key="1">
    <citation type="journal article" date="2019" name="Int. J. Syst. Evol. Microbiol.">
        <title>The Global Catalogue of Microorganisms (GCM) 10K type strain sequencing project: providing services to taxonomists for standard genome sequencing and annotation.</title>
        <authorList>
            <consortium name="The Broad Institute Genomics Platform"/>
            <consortium name="The Broad Institute Genome Sequencing Center for Infectious Disease"/>
            <person name="Wu L."/>
            <person name="Ma J."/>
        </authorList>
    </citation>
    <scope>NUCLEOTIDE SEQUENCE [LARGE SCALE GENOMIC DNA]</scope>
    <source>
        <strain evidence="7 8">JCM 15976</strain>
    </source>
</reference>
<organism evidence="7 8">
    <name type="scientific">Gaetbulibacter jejuensis</name>
    <dbReference type="NCBI Taxonomy" id="584607"/>
    <lineage>
        <taxon>Bacteria</taxon>
        <taxon>Pseudomonadati</taxon>
        <taxon>Bacteroidota</taxon>
        <taxon>Flavobacteriia</taxon>
        <taxon>Flavobacteriales</taxon>
        <taxon>Flavobacteriaceae</taxon>
        <taxon>Gaetbulibacter</taxon>
    </lineage>
</organism>
<feature type="transmembrane region" description="Helical" evidence="6">
    <location>
        <begin position="12"/>
        <end position="31"/>
    </location>
</feature>
<keyword evidence="4 6" id="KW-1133">Transmembrane helix</keyword>
<feature type="transmembrane region" description="Helical" evidence="6">
    <location>
        <begin position="127"/>
        <end position="149"/>
    </location>
</feature>
<evidence type="ECO:0000313" key="8">
    <source>
        <dbReference type="Proteomes" id="UP001500736"/>
    </source>
</evidence>
<feature type="transmembrane region" description="Helical" evidence="6">
    <location>
        <begin position="345"/>
        <end position="365"/>
    </location>
</feature>
<sequence>MANKDQSYRQILKATSLFGGVQVFSIIISVIRSKAIAVWLGPLGVGIIGLLTNSLKVIGEFTKLGIDVTAVREISIANEHEDTDRIPTIVTSLKKIVWVTGLFGMLVTIILSPLLSKIAFGNFEYTIAFVWISVSLLFKQLSSGQLAILQGLRKLKYLAKANVYGNFLGLLIALPLYYFFRVDAIVPTIIVTSVCGLLFSWFFSNKIKIEKKKITNSQAFKEGKQMLNLGFMLSLRGLITLVTLYALQVFISHFGGVDEVGFYTAGFVIINSYVGLIFNAMRTDYFPRLSATVNNQEKMEITVFQQATVAVLILTPIIIVFLTLAPFIIKVLYSKEFLVIEDMVAWGMMATFFQAISWSLGYVILAKGDSKLFIKTAVLFNSIFLFVGILGYYFGGLMGLGISYLLYYIIHCIGMIIVVKNMYELNINYGFSKVAVICLLMCLVTFLLSNIHSTVLKYVTMSVMILVSIIFTIYKLDKKVNFRQLFNKDQ</sequence>
<feature type="transmembrane region" description="Helical" evidence="6">
    <location>
        <begin position="185"/>
        <end position="205"/>
    </location>
</feature>
<keyword evidence="5 6" id="KW-0472">Membrane</keyword>
<feature type="transmembrane region" description="Helical" evidence="6">
    <location>
        <begin position="372"/>
        <end position="394"/>
    </location>
</feature>
<proteinExistence type="predicted"/>
<feature type="transmembrane region" description="Helical" evidence="6">
    <location>
        <begin position="260"/>
        <end position="280"/>
    </location>
</feature>
<accession>A0ABN1JJC1</accession>
<feature type="transmembrane region" description="Helical" evidence="6">
    <location>
        <begin position="400"/>
        <end position="419"/>
    </location>
</feature>
<feature type="transmembrane region" description="Helical" evidence="6">
    <location>
        <begin position="307"/>
        <end position="333"/>
    </location>
</feature>
<dbReference type="Proteomes" id="UP001500736">
    <property type="component" value="Unassembled WGS sequence"/>
</dbReference>
<comment type="caution">
    <text evidence="7">The sequence shown here is derived from an EMBL/GenBank/DDBJ whole genome shotgun (WGS) entry which is preliminary data.</text>
</comment>
<evidence type="ECO:0000256" key="1">
    <source>
        <dbReference type="ARBA" id="ARBA00004651"/>
    </source>
</evidence>
<comment type="subcellular location">
    <subcellularLocation>
        <location evidence="1">Cell membrane</location>
        <topology evidence="1">Multi-pass membrane protein</topology>
    </subcellularLocation>
</comment>
<dbReference type="PANTHER" id="PTHR30250">
    <property type="entry name" value="PST FAMILY PREDICTED COLANIC ACID TRANSPORTER"/>
    <property type="match status" value="1"/>
</dbReference>
<evidence type="ECO:0000256" key="2">
    <source>
        <dbReference type="ARBA" id="ARBA00022475"/>
    </source>
</evidence>
<evidence type="ECO:0000256" key="4">
    <source>
        <dbReference type="ARBA" id="ARBA00022989"/>
    </source>
</evidence>
<feature type="transmembrane region" description="Helical" evidence="6">
    <location>
        <begin position="37"/>
        <end position="55"/>
    </location>
</feature>
<evidence type="ECO:0000256" key="5">
    <source>
        <dbReference type="ARBA" id="ARBA00023136"/>
    </source>
</evidence>
<evidence type="ECO:0000256" key="3">
    <source>
        <dbReference type="ARBA" id="ARBA00022692"/>
    </source>
</evidence>
<dbReference type="Pfam" id="PF13440">
    <property type="entry name" value="Polysacc_synt_3"/>
    <property type="match status" value="1"/>
</dbReference>
<feature type="transmembrane region" description="Helical" evidence="6">
    <location>
        <begin position="455"/>
        <end position="474"/>
    </location>
</feature>
<feature type="transmembrane region" description="Helical" evidence="6">
    <location>
        <begin position="96"/>
        <end position="115"/>
    </location>
</feature>
<keyword evidence="3 6" id="KW-0812">Transmembrane</keyword>
<dbReference type="PANTHER" id="PTHR30250:SF11">
    <property type="entry name" value="O-ANTIGEN TRANSPORTER-RELATED"/>
    <property type="match status" value="1"/>
</dbReference>
<dbReference type="EMBL" id="BAAAGF010000001">
    <property type="protein sequence ID" value="GAA0741002.1"/>
    <property type="molecule type" value="Genomic_DNA"/>
</dbReference>
<dbReference type="RefSeq" id="WP_343796570.1">
    <property type="nucleotide sequence ID" value="NZ_BAAAGF010000001.1"/>
</dbReference>
<keyword evidence="2" id="KW-1003">Cell membrane</keyword>
<keyword evidence="8" id="KW-1185">Reference proteome</keyword>
<evidence type="ECO:0000256" key="6">
    <source>
        <dbReference type="SAM" id="Phobius"/>
    </source>
</evidence>
<feature type="transmembrane region" description="Helical" evidence="6">
    <location>
        <begin position="161"/>
        <end position="179"/>
    </location>
</feature>